<evidence type="ECO:0000313" key="3">
    <source>
        <dbReference type="Proteomes" id="UP000094385"/>
    </source>
</evidence>
<evidence type="ECO:0000313" key="2">
    <source>
        <dbReference type="EMBL" id="ODQ71250.1"/>
    </source>
</evidence>
<dbReference type="GO" id="GO:0000981">
    <property type="term" value="F:DNA-binding transcription factor activity, RNA polymerase II-specific"/>
    <property type="evidence" value="ECO:0007669"/>
    <property type="project" value="InterPro"/>
</dbReference>
<feature type="domain" description="Zn(2)-C6 fungal-type" evidence="1">
    <location>
        <begin position="16"/>
        <end position="46"/>
    </location>
</feature>
<dbReference type="InterPro" id="IPR001138">
    <property type="entry name" value="Zn2Cys6_DnaBD"/>
</dbReference>
<dbReference type="InterPro" id="IPR052400">
    <property type="entry name" value="Zn2-C6_fungal_TF"/>
</dbReference>
<dbReference type="OrthoDB" id="416217at2759"/>
<reference evidence="2 3" key="1">
    <citation type="journal article" date="2016" name="Proc. Natl. Acad. Sci. U.S.A.">
        <title>Comparative genomics of biotechnologically important yeasts.</title>
        <authorList>
            <person name="Riley R."/>
            <person name="Haridas S."/>
            <person name="Wolfe K.H."/>
            <person name="Lopes M.R."/>
            <person name="Hittinger C.T."/>
            <person name="Goeker M."/>
            <person name="Salamov A.A."/>
            <person name="Wisecaver J.H."/>
            <person name="Long T.M."/>
            <person name="Calvey C.H."/>
            <person name="Aerts A.L."/>
            <person name="Barry K.W."/>
            <person name="Choi C."/>
            <person name="Clum A."/>
            <person name="Coughlan A.Y."/>
            <person name="Deshpande S."/>
            <person name="Douglass A.P."/>
            <person name="Hanson S.J."/>
            <person name="Klenk H.-P."/>
            <person name="LaButti K.M."/>
            <person name="Lapidus A."/>
            <person name="Lindquist E.A."/>
            <person name="Lipzen A.M."/>
            <person name="Meier-Kolthoff J.P."/>
            <person name="Ohm R.A."/>
            <person name="Otillar R.P."/>
            <person name="Pangilinan J.L."/>
            <person name="Peng Y."/>
            <person name="Rokas A."/>
            <person name="Rosa C.A."/>
            <person name="Scheuner C."/>
            <person name="Sibirny A.A."/>
            <person name="Slot J.C."/>
            <person name="Stielow J.B."/>
            <person name="Sun H."/>
            <person name="Kurtzman C.P."/>
            <person name="Blackwell M."/>
            <person name="Grigoriev I.V."/>
            <person name="Jeffries T.W."/>
        </authorList>
    </citation>
    <scope>NUCLEOTIDE SEQUENCE [LARGE SCALE GENOMIC DNA]</scope>
    <source>
        <strain evidence="2 3">NRRL Y-11557</strain>
    </source>
</reference>
<dbReference type="GO" id="GO:0008270">
    <property type="term" value="F:zinc ion binding"/>
    <property type="evidence" value="ECO:0007669"/>
    <property type="project" value="InterPro"/>
</dbReference>
<dbReference type="Proteomes" id="UP000094385">
    <property type="component" value="Unassembled WGS sequence"/>
</dbReference>
<dbReference type="PROSITE" id="PS00463">
    <property type="entry name" value="ZN2_CY6_FUNGAL_1"/>
    <property type="match status" value="1"/>
</dbReference>
<keyword evidence="3" id="KW-1185">Reference proteome</keyword>
<accession>A0A1E3Q0X0</accession>
<protein>
    <recommendedName>
        <fullName evidence="1">Zn(2)-C6 fungal-type domain-containing protein</fullName>
    </recommendedName>
</protein>
<dbReference type="SMART" id="SM00066">
    <property type="entry name" value="GAL4"/>
    <property type="match status" value="1"/>
</dbReference>
<dbReference type="Gene3D" id="4.10.240.10">
    <property type="entry name" value="Zn(2)-C6 fungal-type DNA-binding domain"/>
    <property type="match status" value="1"/>
</dbReference>
<dbReference type="EMBL" id="KV454298">
    <property type="protein sequence ID" value="ODQ71250.1"/>
    <property type="molecule type" value="Genomic_DNA"/>
</dbReference>
<dbReference type="InterPro" id="IPR036864">
    <property type="entry name" value="Zn2-C6_fun-type_DNA-bd_sf"/>
</dbReference>
<dbReference type="PANTHER" id="PTHR47657">
    <property type="entry name" value="STEROL REGULATORY ELEMENT-BINDING PROTEIN ECM22"/>
    <property type="match status" value="1"/>
</dbReference>
<dbReference type="Pfam" id="PF00172">
    <property type="entry name" value="Zn_clus"/>
    <property type="match status" value="1"/>
</dbReference>
<dbReference type="STRING" id="675824.A0A1E3Q0X0"/>
<sequence length="424" mass="47627">MQGTSVRRSHTKSRAGCKTCKRRRVRCDELMPQCGNCSRHGCRCDFLDLVASSECNSWTQAILDWSAKSQEVIKEYPQLPVQFPVAFQELHGVDSAADSQFIHHVCRVTDELQRGGGYRLSFGTTELPLIMRLAVSHECVREAVMGLGATHLALATKNAEISELGYLHRGRAFHSLQDAINKISIKNVDAVLAASVVLSWQAPDPQTYMCLKRGIRSVLKAMESWNHISEMRDYFDDVAIIPSLIGDDLSDDAPEAPSNLLIDTSICSSLDRLRPLVADAPELRVSVQELYNFIQNQRIAPPGPSATSQLKALHPMRTWLHWMPTNFLRMSYHDPRVLLVMAHFEAVSIAVAPLFPAASAPNFVERRVRVVQRIDQVIRPFIVKHHRLTGHDLMLVPRRVALTYEPNVQLRLCQLPFIGPNSAE</sequence>
<dbReference type="SUPFAM" id="SSF57701">
    <property type="entry name" value="Zn2/Cys6 DNA-binding domain"/>
    <property type="match status" value="1"/>
</dbReference>
<dbReference type="PROSITE" id="PS50048">
    <property type="entry name" value="ZN2_CY6_FUNGAL_2"/>
    <property type="match status" value="1"/>
</dbReference>
<organism evidence="2 3">
    <name type="scientific">Lipomyces starkeyi NRRL Y-11557</name>
    <dbReference type="NCBI Taxonomy" id="675824"/>
    <lineage>
        <taxon>Eukaryota</taxon>
        <taxon>Fungi</taxon>
        <taxon>Dikarya</taxon>
        <taxon>Ascomycota</taxon>
        <taxon>Saccharomycotina</taxon>
        <taxon>Lipomycetes</taxon>
        <taxon>Lipomycetales</taxon>
        <taxon>Lipomycetaceae</taxon>
        <taxon>Lipomyces</taxon>
    </lineage>
</organism>
<proteinExistence type="predicted"/>
<dbReference type="CDD" id="cd00067">
    <property type="entry name" value="GAL4"/>
    <property type="match status" value="1"/>
</dbReference>
<name>A0A1E3Q0X0_LIPST</name>
<gene>
    <name evidence="2" type="ORF">LIPSTDRAFT_29250</name>
</gene>
<evidence type="ECO:0000259" key="1">
    <source>
        <dbReference type="PROSITE" id="PS50048"/>
    </source>
</evidence>
<dbReference type="AlphaFoldDB" id="A0A1E3Q0X0"/>
<dbReference type="PANTHER" id="PTHR47657:SF12">
    <property type="entry name" value="ZN(II)2CYS6 TRANSCRIPTION FACTOR (EUROFUNG)"/>
    <property type="match status" value="1"/>
</dbReference>